<dbReference type="GO" id="GO:0008061">
    <property type="term" value="F:chitin binding"/>
    <property type="evidence" value="ECO:0007669"/>
    <property type="project" value="InterPro"/>
</dbReference>
<evidence type="ECO:0000256" key="5">
    <source>
        <dbReference type="ARBA" id="ARBA00023295"/>
    </source>
</evidence>
<keyword evidence="3" id="KW-0146">Chitin degradation</keyword>
<dbReference type="InterPro" id="IPR029070">
    <property type="entry name" value="Chitinase_insertion_sf"/>
</dbReference>
<gene>
    <name evidence="11" type="ORF">CWB96_05195</name>
    <name evidence="10" type="ORF">CWB97_10760</name>
</gene>
<dbReference type="PANTHER" id="PTHR11177">
    <property type="entry name" value="CHITINASE"/>
    <property type="match status" value="1"/>
</dbReference>
<reference evidence="13" key="2">
    <citation type="submission" date="2019-06" db="EMBL/GenBank/DDBJ databases">
        <title>Co-occurence of chitin degradation, pigmentation and bioactivity in marine Pseudoalteromonas.</title>
        <authorList>
            <person name="Sonnenschein E.C."/>
            <person name="Bech P.K."/>
        </authorList>
    </citation>
    <scope>NUCLEOTIDE SEQUENCE [LARGE SCALE GENOMIC DNA]</scope>
    <source>
        <strain evidence="13">S2231</strain>
    </source>
</reference>
<evidence type="ECO:0000313" key="10">
    <source>
        <dbReference type="EMBL" id="TMP42890.1"/>
    </source>
</evidence>
<proteinExistence type="inferred from homology"/>
<protein>
    <submittedName>
        <fullName evidence="11">Glycoside hydrolase</fullName>
    </submittedName>
</protein>
<dbReference type="InterPro" id="IPR017853">
    <property type="entry name" value="GH"/>
</dbReference>
<comment type="caution">
    <text evidence="11">The sequence shown here is derived from an EMBL/GenBank/DDBJ whole genome shotgun (WGS) entry which is preliminary data.</text>
</comment>
<dbReference type="Gene3D" id="2.10.10.20">
    <property type="entry name" value="Carbohydrate-binding module superfamily 5/12"/>
    <property type="match status" value="2"/>
</dbReference>
<evidence type="ECO:0000256" key="2">
    <source>
        <dbReference type="ARBA" id="ARBA00022801"/>
    </source>
</evidence>
<dbReference type="InterPro" id="IPR013783">
    <property type="entry name" value="Ig-like_fold"/>
</dbReference>
<dbReference type="InterPro" id="IPR032798">
    <property type="entry name" value="CBM_5_12_2"/>
</dbReference>
<feature type="domain" description="GH18" evidence="9">
    <location>
        <begin position="321"/>
        <end position="798"/>
    </location>
</feature>
<dbReference type="Pfam" id="PF14600">
    <property type="entry name" value="CBM_5_12_2"/>
    <property type="match status" value="1"/>
</dbReference>
<evidence type="ECO:0000259" key="9">
    <source>
        <dbReference type="PROSITE" id="PS51910"/>
    </source>
</evidence>
<keyword evidence="12" id="KW-1185">Reference proteome</keyword>
<name>A0A5S3XU99_9GAMM</name>
<dbReference type="InterPro" id="IPR050314">
    <property type="entry name" value="Glycosyl_Hydrlase_18"/>
</dbReference>
<dbReference type="InterPro" id="IPR011583">
    <property type="entry name" value="Chitinase_II/V-like_cat"/>
</dbReference>
<dbReference type="AlphaFoldDB" id="A0A5S3XU99"/>
<dbReference type="InterPro" id="IPR009470">
    <property type="entry name" value="Chi_C"/>
</dbReference>
<evidence type="ECO:0000313" key="11">
    <source>
        <dbReference type="EMBL" id="TMP61022.1"/>
    </source>
</evidence>
<keyword evidence="8" id="KW-0732">Signal</keyword>
<keyword evidence="6" id="KW-0624">Polysaccharide degradation</keyword>
<dbReference type="EMBL" id="PNCK01000036">
    <property type="protein sequence ID" value="TMP42890.1"/>
    <property type="molecule type" value="Genomic_DNA"/>
</dbReference>
<dbReference type="OrthoDB" id="9775889at2"/>
<dbReference type="Pfam" id="PF00704">
    <property type="entry name" value="Glyco_hydro_18"/>
    <property type="match status" value="1"/>
</dbReference>
<dbReference type="EMBL" id="PNCL01000019">
    <property type="protein sequence ID" value="TMP61022.1"/>
    <property type="molecule type" value="Genomic_DNA"/>
</dbReference>
<dbReference type="Gene3D" id="3.20.20.80">
    <property type="entry name" value="Glycosidases"/>
    <property type="match status" value="1"/>
</dbReference>
<dbReference type="CDD" id="cd06548">
    <property type="entry name" value="GH18_chitinase"/>
    <property type="match status" value="1"/>
</dbReference>
<dbReference type="InterPro" id="IPR001223">
    <property type="entry name" value="Glyco_hydro18_cat"/>
</dbReference>
<dbReference type="GO" id="GO:0000272">
    <property type="term" value="P:polysaccharide catabolic process"/>
    <property type="evidence" value="ECO:0007669"/>
    <property type="project" value="UniProtKB-KW"/>
</dbReference>
<feature type="chain" id="PRO_5024408216" evidence="8">
    <location>
        <begin position="28"/>
        <end position="1053"/>
    </location>
</feature>
<dbReference type="Proteomes" id="UP000307706">
    <property type="component" value="Unassembled WGS sequence"/>
</dbReference>
<dbReference type="Proteomes" id="UP000305730">
    <property type="component" value="Unassembled WGS sequence"/>
</dbReference>
<comment type="similarity">
    <text evidence="1">Belongs to the glycosyl hydrolase 18 family. Chitinase class II subfamily.</text>
</comment>
<feature type="signal peptide" evidence="8">
    <location>
        <begin position="1"/>
        <end position="27"/>
    </location>
</feature>
<dbReference type="PANTHER" id="PTHR11177:SF308">
    <property type="entry name" value="CHITINASE A"/>
    <property type="match status" value="1"/>
</dbReference>
<keyword evidence="2 7" id="KW-0378">Hydrolase</keyword>
<evidence type="ECO:0000256" key="7">
    <source>
        <dbReference type="RuleBase" id="RU000489"/>
    </source>
</evidence>
<evidence type="ECO:0000256" key="8">
    <source>
        <dbReference type="SAM" id="SignalP"/>
    </source>
</evidence>
<dbReference type="GO" id="GO:0005576">
    <property type="term" value="C:extracellular region"/>
    <property type="evidence" value="ECO:0007669"/>
    <property type="project" value="InterPro"/>
</dbReference>
<evidence type="ECO:0000313" key="12">
    <source>
        <dbReference type="Proteomes" id="UP000305730"/>
    </source>
</evidence>
<dbReference type="PROSITE" id="PS51910">
    <property type="entry name" value="GH18_2"/>
    <property type="match status" value="1"/>
</dbReference>
<evidence type="ECO:0000256" key="4">
    <source>
        <dbReference type="ARBA" id="ARBA00023277"/>
    </source>
</evidence>
<dbReference type="SUPFAM" id="SSF51445">
    <property type="entry name" value="(Trans)glycosidases"/>
    <property type="match status" value="1"/>
</dbReference>
<dbReference type="RefSeq" id="WP_138597005.1">
    <property type="nucleotide sequence ID" value="NZ_PNCK01000036.1"/>
</dbReference>
<evidence type="ECO:0000256" key="6">
    <source>
        <dbReference type="ARBA" id="ARBA00023326"/>
    </source>
</evidence>
<dbReference type="SUPFAM" id="SSF54556">
    <property type="entry name" value="Chitinase insertion domain"/>
    <property type="match status" value="1"/>
</dbReference>
<dbReference type="CDD" id="cd12204">
    <property type="entry name" value="CBD_like"/>
    <property type="match status" value="1"/>
</dbReference>
<dbReference type="Gene3D" id="2.60.40.10">
    <property type="entry name" value="Immunoglobulins"/>
    <property type="match status" value="1"/>
</dbReference>
<dbReference type="InterPro" id="IPR001579">
    <property type="entry name" value="Glyco_hydro_18_chit_AS"/>
</dbReference>
<dbReference type="Pfam" id="PF06483">
    <property type="entry name" value="ChiC"/>
    <property type="match status" value="1"/>
</dbReference>
<dbReference type="InterPro" id="IPR036573">
    <property type="entry name" value="CBM_sf_5/12"/>
</dbReference>
<dbReference type="Gene3D" id="3.10.50.10">
    <property type="match status" value="1"/>
</dbReference>
<keyword evidence="5 7" id="KW-0326">Glycosidase</keyword>
<dbReference type="GO" id="GO:0030246">
    <property type="term" value="F:carbohydrate binding"/>
    <property type="evidence" value="ECO:0007669"/>
    <property type="project" value="InterPro"/>
</dbReference>
<organism evidence="11 13">
    <name type="scientific">Pseudoalteromonas citrea</name>
    <dbReference type="NCBI Taxonomy" id="43655"/>
    <lineage>
        <taxon>Bacteria</taxon>
        <taxon>Pseudomonadati</taxon>
        <taxon>Pseudomonadota</taxon>
        <taxon>Gammaproteobacteria</taxon>
        <taxon>Alteromonadales</taxon>
        <taxon>Pseudoalteromonadaceae</taxon>
        <taxon>Pseudoalteromonas</taxon>
    </lineage>
</organism>
<dbReference type="Pfam" id="PF17957">
    <property type="entry name" value="Big_7"/>
    <property type="match status" value="1"/>
</dbReference>
<evidence type="ECO:0000256" key="1">
    <source>
        <dbReference type="ARBA" id="ARBA00009121"/>
    </source>
</evidence>
<accession>A0A5S3XU99</accession>
<dbReference type="SUPFAM" id="SSF51055">
    <property type="entry name" value="Carbohydrate binding domain"/>
    <property type="match status" value="2"/>
</dbReference>
<dbReference type="PROSITE" id="PS01095">
    <property type="entry name" value="GH18_1"/>
    <property type="match status" value="1"/>
</dbReference>
<keyword evidence="4" id="KW-0119">Carbohydrate metabolism</keyword>
<evidence type="ECO:0000313" key="13">
    <source>
        <dbReference type="Proteomes" id="UP000307706"/>
    </source>
</evidence>
<reference evidence="12 13" key="1">
    <citation type="submission" date="2017-12" db="EMBL/GenBank/DDBJ databases">
        <authorList>
            <person name="Paulsen S."/>
            <person name="Gram L.K."/>
        </authorList>
    </citation>
    <scope>NUCLEOTIDE SEQUENCE [LARGE SCALE GENOMIC DNA]</scope>
    <source>
        <strain evidence="11 13">S2231</strain>
        <strain evidence="10 12">S2233</strain>
    </source>
</reference>
<dbReference type="SMART" id="SM00495">
    <property type="entry name" value="ChtBD3"/>
    <property type="match status" value="2"/>
</dbReference>
<dbReference type="CDD" id="cd12215">
    <property type="entry name" value="ChiC_BD"/>
    <property type="match status" value="1"/>
</dbReference>
<dbReference type="SMART" id="SM00636">
    <property type="entry name" value="Glyco_18"/>
    <property type="match status" value="1"/>
</dbReference>
<dbReference type="InterPro" id="IPR003610">
    <property type="entry name" value="CBM5/12"/>
</dbReference>
<dbReference type="GO" id="GO:0004553">
    <property type="term" value="F:hydrolase activity, hydrolyzing O-glycosyl compounds"/>
    <property type="evidence" value="ECO:0007669"/>
    <property type="project" value="InterPro"/>
</dbReference>
<reference evidence="11" key="3">
    <citation type="submission" date="2019-09" db="EMBL/GenBank/DDBJ databases">
        <title>Co-occurence of chitin degradation, pigmentation and bioactivity in marine Pseudoalteromonas.</title>
        <authorList>
            <person name="Sonnenschein E.C."/>
            <person name="Bech P.K."/>
        </authorList>
    </citation>
    <scope>NUCLEOTIDE SEQUENCE</scope>
    <source>
        <strain evidence="11">S2231</strain>
        <strain evidence="10 12">S2233</strain>
    </source>
</reference>
<evidence type="ECO:0000256" key="3">
    <source>
        <dbReference type="ARBA" id="ARBA00023024"/>
    </source>
</evidence>
<sequence length="1053" mass="116579">MPYSRDHKRIFQFSAITAAMLSSSAFAAIDCAPLDKWQANTIYTSGDQVQQDDVAYQANWWNKTSPKLRSGQWQEWSKLGNCSSSEPENKAPSVDWLKPAADVTVVENDSVIIEFAATDSDGTVKQVAVYHDDELVRVLDSAPYLFNWQAKVGEHQFHAVALDDDGDTGRSISRKVTVNTLPKDTNNAPTVRLAAQLPSELEVGASIGFTLQANDLDEDTLKQVLRLNGEILVETTELTHQFDWQAKAAGRQVFTLSAIDEHGAESEVVQRVFTVKEKGDQPDSHDNCRPAGLYQTPDVTPAYCDIYDSEGREKMGVDHPRRVIGYFTSWRTGKNDQPSYLVKDIPWDKITHINYAFAHVNAENEISIGNPNAENNAATNMTWPGVTGAEMDPALPYTGHFNLLNKYKQQYPHVKTMISVGGWAETGGFFDEAGKRVASGGFYTMTTNEDGSVNHEGINAFVASSVEFLRTYGFDGLDVDYEYPSSMKDSGHPEDFEISNQRRAGLNKSYQVLMKALREALDKAGEHDDKHYMLTIASPSSGYLLRGMETFQTAQYLDFVNIMSYDLHGAWNDHVGHNAPLFDTGKDSELKVWNVYGTKEFGGIGYLNTDWAVNYFRGALPSGRINIGLPYYTRGFQGVNGGENGLWGRAPLPNQSDCPKGTGIGDKNKCGNGAIGIDNLWHDLENGQEVAAGSNPLWHAKNLENGIVPSYLATYGLTPESDPDDVMTGKYERHYDEVAVAPWLWNTQKKVFLSIEDTESMKTKLDYVIDKDLGGVMFWELAGDYAFDANKGEYFMGSTMTSLAYDTFNQSGKAYGAHLGDSQFTPPETAVDVRFVAKDFPVGDQNYPIRPTFAFTNHSEIDLTGAKISFNVPTSTSAIFKSNWNAQKKLGMQVELDNSNASGNNIGGFENEFHRFSITLKNQWGGQLESFKKGETVNAQVMYYMPITGPVNFVIEKDGKKYAFATEYPALPVANNDTPDPGDGTPPSDKQCNGIDVSTLNTYPNWPRTNWAGQPSHALGGDHIIHNQAVFKAKWWTNSAPSDGGAWQKVCDI</sequence>
<dbReference type="GO" id="GO:0006032">
    <property type="term" value="P:chitin catabolic process"/>
    <property type="evidence" value="ECO:0007669"/>
    <property type="project" value="UniProtKB-KW"/>
</dbReference>